<dbReference type="GO" id="GO:0005524">
    <property type="term" value="F:ATP binding"/>
    <property type="evidence" value="ECO:0007669"/>
    <property type="project" value="UniProtKB-KW"/>
</dbReference>
<dbReference type="InterPro" id="IPR017871">
    <property type="entry name" value="ABC_transporter-like_CS"/>
</dbReference>
<evidence type="ECO:0000256" key="8">
    <source>
        <dbReference type="ARBA" id="ARBA00022967"/>
    </source>
</evidence>
<evidence type="ECO:0000259" key="10">
    <source>
        <dbReference type="PROSITE" id="PS50893"/>
    </source>
</evidence>
<dbReference type="GO" id="GO:0016887">
    <property type="term" value="F:ATP hydrolysis activity"/>
    <property type="evidence" value="ECO:0007669"/>
    <property type="project" value="InterPro"/>
</dbReference>
<reference evidence="11 12" key="1">
    <citation type="submission" date="2018-08" db="EMBL/GenBank/DDBJ databases">
        <title>Bacillus jemisoniae sp. nov., Bacillus chryseoplanitiae sp. nov., Bacillus resnikiae sp. nov., and Bacillus frankliniae sp. nov., isolated from Viking spacecraft and associated surfaces.</title>
        <authorList>
            <person name="Seuylemezian A."/>
            <person name="Vaishampayan P."/>
        </authorList>
    </citation>
    <scope>NUCLEOTIDE SEQUENCE [LARGE SCALE GENOMIC DNA]</scope>
    <source>
        <strain evidence="11 12">MA001</strain>
    </source>
</reference>
<keyword evidence="7 11" id="KW-0067">ATP-binding</keyword>
<evidence type="ECO:0000313" key="11">
    <source>
        <dbReference type="EMBL" id="RID88383.1"/>
    </source>
</evidence>
<evidence type="ECO:0000313" key="12">
    <source>
        <dbReference type="Proteomes" id="UP000266016"/>
    </source>
</evidence>
<feature type="domain" description="ABC transporter" evidence="10">
    <location>
        <begin position="30"/>
        <end position="281"/>
    </location>
</feature>
<comment type="similarity">
    <text evidence="2">Belongs to the ABC transporter superfamily.</text>
</comment>
<keyword evidence="5" id="KW-0997">Cell inner membrane</keyword>
<dbReference type="InterPro" id="IPR027417">
    <property type="entry name" value="P-loop_NTPase"/>
</dbReference>
<proteinExistence type="inferred from homology"/>
<dbReference type="Gene3D" id="3.40.50.300">
    <property type="entry name" value="P-loop containing nucleotide triphosphate hydrolases"/>
    <property type="match status" value="1"/>
</dbReference>
<keyword evidence="8" id="KW-1278">Translocase</keyword>
<dbReference type="InterPro" id="IPR003439">
    <property type="entry name" value="ABC_transporter-like_ATP-bd"/>
</dbReference>
<dbReference type="NCBIfam" id="TIGR01727">
    <property type="entry name" value="oligo_HPY"/>
    <property type="match status" value="1"/>
</dbReference>
<dbReference type="CDD" id="cd03257">
    <property type="entry name" value="ABC_NikE_OppD_transporters"/>
    <property type="match status" value="1"/>
</dbReference>
<dbReference type="EMBL" id="QWVS01000007">
    <property type="protein sequence ID" value="RID88383.1"/>
    <property type="molecule type" value="Genomic_DNA"/>
</dbReference>
<protein>
    <submittedName>
        <fullName evidence="11">ABC transporter ATP-binding protein</fullName>
    </submittedName>
</protein>
<dbReference type="PANTHER" id="PTHR43297">
    <property type="entry name" value="OLIGOPEPTIDE TRANSPORT ATP-BINDING PROTEIN APPD"/>
    <property type="match status" value="1"/>
</dbReference>
<dbReference type="InterPro" id="IPR013563">
    <property type="entry name" value="Oligopep_ABC_C"/>
</dbReference>
<evidence type="ECO:0000256" key="2">
    <source>
        <dbReference type="ARBA" id="ARBA00005417"/>
    </source>
</evidence>
<evidence type="ECO:0000256" key="7">
    <source>
        <dbReference type="ARBA" id="ARBA00022840"/>
    </source>
</evidence>
<dbReference type="Proteomes" id="UP000266016">
    <property type="component" value="Unassembled WGS sequence"/>
</dbReference>
<gene>
    <name evidence="11" type="ORF">D1953_04155</name>
</gene>
<keyword evidence="12" id="KW-1185">Reference proteome</keyword>
<dbReference type="Pfam" id="PF00005">
    <property type="entry name" value="ABC_tran"/>
    <property type="match status" value="1"/>
</dbReference>
<dbReference type="InterPro" id="IPR050388">
    <property type="entry name" value="ABC_Ni/Peptide_Import"/>
</dbReference>
<evidence type="ECO:0000256" key="9">
    <source>
        <dbReference type="ARBA" id="ARBA00023136"/>
    </source>
</evidence>
<evidence type="ECO:0000256" key="1">
    <source>
        <dbReference type="ARBA" id="ARBA00004202"/>
    </source>
</evidence>
<comment type="subcellular location">
    <subcellularLocation>
        <location evidence="1">Cell membrane</location>
        <topology evidence="1">Peripheral membrane protein</topology>
    </subcellularLocation>
</comment>
<keyword evidence="4" id="KW-1003">Cell membrane</keyword>
<dbReference type="RefSeq" id="WP_119115907.1">
    <property type="nucleotide sequence ID" value="NZ_QWVS01000007.1"/>
</dbReference>
<evidence type="ECO:0000256" key="3">
    <source>
        <dbReference type="ARBA" id="ARBA00022448"/>
    </source>
</evidence>
<keyword evidence="9" id="KW-0472">Membrane</keyword>
<dbReference type="Pfam" id="PF08352">
    <property type="entry name" value="oligo_HPY"/>
    <property type="match status" value="1"/>
</dbReference>
<sequence>MPAVMDLKIQNLTNKDSQQKVSGLQSIPVLEIKDLSISLRGANRQEDHTLVKKLNFTIRPGEMLGLAGESGSGKSLTASAILGLLPKSLHVSEGQIEFRGKNLTRLSEKEMRCIRGKEIAYLFQNYQGSFTPFIKIGKQLIESLRSHEKIRKADARKKVLFWLERVQVPAERIFSSYPHQLSGGQLQRVSLAAALMFNPSLIIADEPTTALDVLTSKKILDLLADLQKEVGCAILLISHDLKHLLKRANSMAVMYGGQIIEKGLTENIETNPLHPYTKLLLRARSVLTQTVPGKLAVIPGEPGLVAKQGCSFTLRCTKSSEKCSMVPEMQLAEDSHCTACHNLETEEGN</sequence>
<evidence type="ECO:0000256" key="5">
    <source>
        <dbReference type="ARBA" id="ARBA00022519"/>
    </source>
</evidence>
<keyword evidence="3" id="KW-0813">Transport</keyword>
<dbReference type="InterPro" id="IPR003593">
    <property type="entry name" value="AAA+_ATPase"/>
</dbReference>
<keyword evidence="6" id="KW-0547">Nucleotide-binding</keyword>
<dbReference type="AlphaFoldDB" id="A0A398BLY9"/>
<accession>A0A398BLY9</accession>
<dbReference type="PANTHER" id="PTHR43297:SF14">
    <property type="entry name" value="ATPASE AAA-TYPE CORE DOMAIN-CONTAINING PROTEIN"/>
    <property type="match status" value="1"/>
</dbReference>
<dbReference type="PROSITE" id="PS00211">
    <property type="entry name" value="ABC_TRANSPORTER_1"/>
    <property type="match status" value="1"/>
</dbReference>
<evidence type="ECO:0000256" key="6">
    <source>
        <dbReference type="ARBA" id="ARBA00022741"/>
    </source>
</evidence>
<comment type="caution">
    <text evidence="11">The sequence shown here is derived from an EMBL/GenBank/DDBJ whole genome shotgun (WGS) entry which is preliminary data.</text>
</comment>
<dbReference type="PROSITE" id="PS50893">
    <property type="entry name" value="ABC_TRANSPORTER_2"/>
    <property type="match status" value="1"/>
</dbReference>
<evidence type="ECO:0000256" key="4">
    <source>
        <dbReference type="ARBA" id="ARBA00022475"/>
    </source>
</evidence>
<name>A0A398BLY9_9BACI</name>
<organism evidence="11 12">
    <name type="scientific">Peribacillus asahii</name>
    <dbReference type="NCBI Taxonomy" id="228899"/>
    <lineage>
        <taxon>Bacteria</taxon>
        <taxon>Bacillati</taxon>
        <taxon>Bacillota</taxon>
        <taxon>Bacilli</taxon>
        <taxon>Bacillales</taxon>
        <taxon>Bacillaceae</taxon>
        <taxon>Peribacillus</taxon>
    </lineage>
</organism>
<dbReference type="GO" id="GO:0005886">
    <property type="term" value="C:plasma membrane"/>
    <property type="evidence" value="ECO:0007669"/>
    <property type="project" value="UniProtKB-SubCell"/>
</dbReference>
<dbReference type="SMART" id="SM00382">
    <property type="entry name" value="AAA"/>
    <property type="match status" value="1"/>
</dbReference>
<dbReference type="GO" id="GO:0015833">
    <property type="term" value="P:peptide transport"/>
    <property type="evidence" value="ECO:0007669"/>
    <property type="project" value="InterPro"/>
</dbReference>
<dbReference type="SUPFAM" id="SSF52540">
    <property type="entry name" value="P-loop containing nucleoside triphosphate hydrolases"/>
    <property type="match status" value="1"/>
</dbReference>